<dbReference type="Pfam" id="PF13715">
    <property type="entry name" value="CarbopepD_reg_2"/>
    <property type="match status" value="1"/>
</dbReference>
<feature type="domain" description="TonB-dependent receptor plug" evidence="3">
    <location>
        <begin position="146"/>
        <end position="254"/>
    </location>
</feature>
<evidence type="ECO:0000313" key="4">
    <source>
        <dbReference type="EMBL" id="SMO36107.1"/>
    </source>
</evidence>
<evidence type="ECO:0000259" key="3">
    <source>
        <dbReference type="Pfam" id="PF07715"/>
    </source>
</evidence>
<sequence>MKSHLQTQNYLGKWPKIACTHLIIALTLTGSAAFAEDSPKESTKALKVMSSRKNITGTVKDAQGKPLPGVVVKIKGTNTATSTDTQGVFRLNLPVGNETLVISYLGYKTQEIAVNGQSQIQVQLLESSSDLTEVVVVGYGTQERKHLTGSIATIDVKAIEDIPVGSLTAALRGQIPGVGISGGYARPGDNAVLTVRNPTFAVKDGGRTEPLYIIDDIFRTSDDFNTLDASEVENISILKDAAAAIYGIQGSNGVVVVRTKRGKAGAPRINYGVSVGAADATMLPKVMTGIEQATYLNDITRASKNYVADGNSGYLADAAWYSPDELEYFKNNSTDWLKKAWQTAYTVRHTLNVSGGSERATYFAGASYIDQSSNFDGINTKKWTFRASSDVKLNKGLTLGFSLSGDLSKNERFWFKQGSESADNDVRSLIGTPQFTPYYVNGLPVLLTTGNTGTIDGTHFFEVQRLNNFTDTRSNGLNVQATLNYEVPFIKGLKAGLNYSKNLDNTFGKQFGTRYNVYQFSMLGDKKHIYGGDVIKTVSITNGDKVRISPSYRDSYQLNGTLNYARKFGKHEISVLGVYEQVESESDLVNASREGVLLGGLPNQQYATGTNLSDETQTEFGRLAWAARVNYSYADKYLAEFSYRGDASVYFAPGNRWGYFPSLSLGWVISEEPFFKNNVKVVDYLKFRASVGLLGIDNTKNFQYNRNFSLSTGKGAVFGGNSDRPLSINPNIALANSNAKWDDDTKYNIGIDAQFLKSRLSFTADGFLDHRYNQLTTLSSSVSLLIGAAIPTENFGIANNFGYELSLAWKDKIGKNWGYNVNTFLSWSDNKLIRLDQPVGNIGTFLDNAGLSSDRGILGYKSLGIFKTQAEVDDFLAKNPNYKAFGEVPKPGMIKYQDIRGPKDANGNFTAPDGVITENVDYEYLTPKSSNHYGLGFNFGGNYKTISLSVVMGLSWGGQSTIESAAVKRGTATSNRPDFWADHWTPENTDARYPNPYYNNNYDRTTDFWFVNSFTFRMTNFNISYGLPEQWATKAGLKSAKVFIVGTNPINFYNPYGYKDNTSAFDVYPQLRTFSLGLNIGL</sequence>
<dbReference type="InterPro" id="IPR012910">
    <property type="entry name" value="Plug_dom"/>
</dbReference>
<dbReference type="InterPro" id="IPR008969">
    <property type="entry name" value="CarboxyPept-like_regulatory"/>
</dbReference>
<dbReference type="SUPFAM" id="SSF49464">
    <property type="entry name" value="Carboxypeptidase regulatory domain-like"/>
    <property type="match status" value="1"/>
</dbReference>
<dbReference type="Pfam" id="PF07715">
    <property type="entry name" value="Plug"/>
    <property type="match status" value="1"/>
</dbReference>
<organism evidence="4 5">
    <name type="scientific">Pedobacter westerhofensis</name>
    <dbReference type="NCBI Taxonomy" id="425512"/>
    <lineage>
        <taxon>Bacteria</taxon>
        <taxon>Pseudomonadati</taxon>
        <taxon>Bacteroidota</taxon>
        <taxon>Sphingobacteriia</taxon>
        <taxon>Sphingobacteriales</taxon>
        <taxon>Sphingobacteriaceae</taxon>
        <taxon>Pedobacter</taxon>
    </lineage>
</organism>
<dbReference type="InterPro" id="IPR037066">
    <property type="entry name" value="Plug_dom_sf"/>
</dbReference>
<feature type="signal peptide" evidence="2">
    <location>
        <begin position="1"/>
        <end position="35"/>
    </location>
</feature>
<dbReference type="PANTHER" id="PTHR30069:SF29">
    <property type="entry name" value="HEMOGLOBIN AND HEMOGLOBIN-HAPTOGLOBIN-BINDING PROTEIN 1-RELATED"/>
    <property type="match status" value="1"/>
</dbReference>
<dbReference type="Proteomes" id="UP000320300">
    <property type="component" value="Unassembled WGS sequence"/>
</dbReference>
<dbReference type="GO" id="GO:0015344">
    <property type="term" value="F:siderophore uptake transmembrane transporter activity"/>
    <property type="evidence" value="ECO:0007669"/>
    <property type="project" value="TreeGrafter"/>
</dbReference>
<reference evidence="4 5" key="1">
    <citation type="submission" date="2017-05" db="EMBL/GenBank/DDBJ databases">
        <authorList>
            <person name="Varghese N."/>
            <person name="Submissions S."/>
        </authorList>
    </citation>
    <scope>NUCLEOTIDE SEQUENCE [LARGE SCALE GENOMIC DNA]</scope>
    <source>
        <strain evidence="4 5">DSM 19036</strain>
    </source>
</reference>
<proteinExistence type="predicted"/>
<dbReference type="InterPro" id="IPR023997">
    <property type="entry name" value="TonB-dep_OMP_SusC/RagA_CS"/>
</dbReference>
<dbReference type="RefSeq" id="WP_142526410.1">
    <property type="nucleotide sequence ID" value="NZ_CBCSJO010000002.1"/>
</dbReference>
<dbReference type="SUPFAM" id="SSF56935">
    <property type="entry name" value="Porins"/>
    <property type="match status" value="1"/>
</dbReference>
<dbReference type="Gene3D" id="2.60.40.1120">
    <property type="entry name" value="Carboxypeptidase-like, regulatory domain"/>
    <property type="match status" value="1"/>
</dbReference>
<dbReference type="Gene3D" id="2.170.130.10">
    <property type="entry name" value="TonB-dependent receptor, plug domain"/>
    <property type="match status" value="1"/>
</dbReference>
<keyword evidence="1 2" id="KW-0732">Signal</keyword>
<dbReference type="AlphaFoldDB" id="A0A521AMS8"/>
<dbReference type="OrthoDB" id="9768177at2"/>
<gene>
    <name evidence="4" type="ORF">SAMN06265348_101310</name>
</gene>
<dbReference type="NCBIfam" id="TIGR04056">
    <property type="entry name" value="OMP_RagA_SusC"/>
    <property type="match status" value="1"/>
</dbReference>
<dbReference type="InterPro" id="IPR039426">
    <property type="entry name" value="TonB-dep_rcpt-like"/>
</dbReference>
<evidence type="ECO:0000313" key="5">
    <source>
        <dbReference type="Proteomes" id="UP000320300"/>
    </source>
</evidence>
<dbReference type="GO" id="GO:0009279">
    <property type="term" value="C:cell outer membrane"/>
    <property type="evidence" value="ECO:0007669"/>
    <property type="project" value="TreeGrafter"/>
</dbReference>
<dbReference type="EMBL" id="FXTN01000001">
    <property type="protein sequence ID" value="SMO36107.1"/>
    <property type="molecule type" value="Genomic_DNA"/>
</dbReference>
<accession>A0A521AMS8</accession>
<protein>
    <submittedName>
        <fullName evidence="4">TonB-linked outer membrane protein, SusC/RagA family</fullName>
    </submittedName>
</protein>
<dbReference type="NCBIfam" id="TIGR04057">
    <property type="entry name" value="SusC_RagA_signa"/>
    <property type="match status" value="1"/>
</dbReference>
<dbReference type="InterPro" id="IPR023996">
    <property type="entry name" value="TonB-dep_OMP_SusC/RagA"/>
</dbReference>
<evidence type="ECO:0000256" key="2">
    <source>
        <dbReference type="SAM" id="SignalP"/>
    </source>
</evidence>
<feature type="chain" id="PRO_5021850932" evidence="2">
    <location>
        <begin position="36"/>
        <end position="1082"/>
    </location>
</feature>
<name>A0A521AMS8_9SPHI</name>
<dbReference type="PANTHER" id="PTHR30069">
    <property type="entry name" value="TONB-DEPENDENT OUTER MEMBRANE RECEPTOR"/>
    <property type="match status" value="1"/>
</dbReference>
<evidence type="ECO:0000256" key="1">
    <source>
        <dbReference type="ARBA" id="ARBA00022729"/>
    </source>
</evidence>
<dbReference type="GO" id="GO:0044718">
    <property type="term" value="P:siderophore transmembrane transport"/>
    <property type="evidence" value="ECO:0007669"/>
    <property type="project" value="TreeGrafter"/>
</dbReference>
<keyword evidence="5" id="KW-1185">Reference proteome</keyword>